<keyword evidence="1" id="KW-0812">Transmembrane</keyword>
<dbReference type="SUPFAM" id="SSF141868">
    <property type="entry name" value="EAL domain-like"/>
    <property type="match status" value="1"/>
</dbReference>
<dbReference type="EMBL" id="JXQV01000009">
    <property type="protein sequence ID" value="KIQ03100.1"/>
    <property type="molecule type" value="Genomic_DNA"/>
</dbReference>
<dbReference type="Pfam" id="PF00990">
    <property type="entry name" value="GGDEF"/>
    <property type="match status" value="1"/>
</dbReference>
<accession>A0A0D0L0B3</accession>
<feature type="transmembrane region" description="Helical" evidence="1">
    <location>
        <begin position="16"/>
        <end position="39"/>
    </location>
</feature>
<dbReference type="InterPro" id="IPR001633">
    <property type="entry name" value="EAL_dom"/>
</dbReference>
<keyword evidence="1" id="KW-1133">Transmembrane helix</keyword>
<feature type="domain" description="EAL" evidence="2">
    <location>
        <begin position="472"/>
        <end position="721"/>
    </location>
</feature>
<dbReference type="Pfam" id="PF05228">
    <property type="entry name" value="CHASE4"/>
    <property type="match status" value="1"/>
</dbReference>
<dbReference type="PANTHER" id="PTHR44757:SF2">
    <property type="entry name" value="BIOFILM ARCHITECTURE MAINTENANCE PROTEIN MBAA"/>
    <property type="match status" value="1"/>
</dbReference>
<dbReference type="InterPro" id="IPR007892">
    <property type="entry name" value="CHASE4"/>
</dbReference>
<feature type="domain" description="GGDEF" evidence="3">
    <location>
        <begin position="330"/>
        <end position="463"/>
    </location>
</feature>
<dbReference type="Gene3D" id="3.30.70.270">
    <property type="match status" value="1"/>
</dbReference>
<dbReference type="Proteomes" id="UP000035017">
    <property type="component" value="Unassembled WGS sequence"/>
</dbReference>
<protein>
    <submittedName>
        <fullName evidence="4">Diguanylate cyclase</fullName>
    </submittedName>
</protein>
<dbReference type="InterPro" id="IPR035919">
    <property type="entry name" value="EAL_sf"/>
</dbReference>
<dbReference type="InterPro" id="IPR043128">
    <property type="entry name" value="Rev_trsase/Diguanyl_cyclase"/>
</dbReference>
<comment type="caution">
    <text evidence="4">The sequence shown here is derived from an EMBL/GenBank/DDBJ whole genome shotgun (WGS) entry which is preliminary data.</text>
</comment>
<dbReference type="PROSITE" id="PS50883">
    <property type="entry name" value="EAL"/>
    <property type="match status" value="1"/>
</dbReference>
<keyword evidence="1" id="KW-0472">Membrane</keyword>
<sequence length="730" mass="79597">MSHEISRALSVGRRTAVAGVLSAFALVVIIVTALILSALDNVTRNTNVLDEQRSLETITGALTTFRQQLGATLNDYAAWDDAARAVYSTDGASWIIANYGDMTRNSDLFDTAVLIDNDQRVLMAYNNGDPAYWSIPGYFGSSLSSMIDMVRAVPPGEIPETTAFLKTRDGIAAVGVALVRTKAGVVDAPVARHSYLIFARHLTPAKVEKLAETYVVEGLSLQPGDAKAAYQVPVPDPFGNILGVLTWQSRMPGDLSFYEVRPRVLTAVAITLLFFMALLGIGYAALKKLKSDETAARQELLRDRLTGLNNRLGFFLGLKRQLERSAQDNSYVKLIYLDLDGFKEINDSFGHGAGDLLIKGVSAALQVLVSERALLARLGGDEFAIALQGPDARVLARHLCDDLLTLFSEPFMIGDKVAAIGCSIGMAVARGGDIDGEELLRRADMAMYEAKENGRGRYVAYEANMDTRREEKNQLEADLKYAIEHDEIKVVFQPVVNTLTRRITGVEALARWNRAGYGPVSPDIFIAAAESSGMIDQLGLSVLRKASKEAVAWPQVKLAVNVSPVQFRNPMFASQVQSILVENGISPSRVMLEMTEGYFIRHPERASTAIDKLKQIGVSIALDDFGSGFASIGYLRQFGFNRMKIDKSLVDALDEGGRSLEMLTATVALARSLGIPVTAEGIETEDQASILQLCGCDELQGYLFSKPVQPEQILTLLTEQDAPVRQRKVS</sequence>
<dbReference type="OrthoDB" id="9814202at2"/>
<dbReference type="SUPFAM" id="SSF55073">
    <property type="entry name" value="Nucleotide cyclase"/>
    <property type="match status" value="1"/>
</dbReference>
<dbReference type="NCBIfam" id="TIGR00254">
    <property type="entry name" value="GGDEF"/>
    <property type="match status" value="1"/>
</dbReference>
<dbReference type="PROSITE" id="PS50887">
    <property type="entry name" value="GGDEF"/>
    <property type="match status" value="1"/>
</dbReference>
<evidence type="ECO:0000259" key="3">
    <source>
        <dbReference type="PROSITE" id="PS50887"/>
    </source>
</evidence>
<feature type="transmembrane region" description="Helical" evidence="1">
    <location>
        <begin position="264"/>
        <end position="286"/>
    </location>
</feature>
<evidence type="ECO:0000313" key="4">
    <source>
        <dbReference type="EMBL" id="KIQ03100.1"/>
    </source>
</evidence>
<dbReference type="AlphaFoldDB" id="A0A0D0L0B3"/>
<dbReference type="CDD" id="cd01949">
    <property type="entry name" value="GGDEF"/>
    <property type="match status" value="1"/>
</dbReference>
<reference evidence="4 5" key="1">
    <citation type="submission" date="2014-12" db="EMBL/GenBank/DDBJ databases">
        <title>16Stimator: statistical estimation of ribosomal gene copy numbers from draft genome assemblies.</title>
        <authorList>
            <person name="Perisin M.A."/>
            <person name="Vetter M."/>
            <person name="Gilbert J.A."/>
            <person name="Bergelson J."/>
        </authorList>
    </citation>
    <scope>NUCLEOTIDE SEQUENCE [LARGE SCALE GENOMIC DNA]</scope>
    <source>
        <strain evidence="4 5">MEJ076</strain>
    </source>
</reference>
<evidence type="ECO:0000259" key="2">
    <source>
        <dbReference type="PROSITE" id="PS50883"/>
    </source>
</evidence>
<gene>
    <name evidence="4" type="ORF">RU07_11120</name>
</gene>
<dbReference type="InterPro" id="IPR029787">
    <property type="entry name" value="Nucleotide_cyclase"/>
</dbReference>
<proteinExistence type="predicted"/>
<evidence type="ECO:0000256" key="1">
    <source>
        <dbReference type="SAM" id="Phobius"/>
    </source>
</evidence>
<dbReference type="Pfam" id="PF00563">
    <property type="entry name" value="EAL"/>
    <property type="match status" value="1"/>
</dbReference>
<dbReference type="CDD" id="cd01948">
    <property type="entry name" value="EAL"/>
    <property type="match status" value="1"/>
</dbReference>
<organism evidence="4 5">
    <name type="scientific">Agrobacterium tumefaciens</name>
    <dbReference type="NCBI Taxonomy" id="358"/>
    <lineage>
        <taxon>Bacteria</taxon>
        <taxon>Pseudomonadati</taxon>
        <taxon>Pseudomonadota</taxon>
        <taxon>Alphaproteobacteria</taxon>
        <taxon>Hyphomicrobiales</taxon>
        <taxon>Rhizobiaceae</taxon>
        <taxon>Rhizobium/Agrobacterium group</taxon>
        <taxon>Agrobacterium</taxon>
        <taxon>Agrobacterium tumefaciens complex</taxon>
    </lineage>
</organism>
<dbReference type="InterPro" id="IPR000160">
    <property type="entry name" value="GGDEF_dom"/>
</dbReference>
<dbReference type="InterPro" id="IPR052155">
    <property type="entry name" value="Biofilm_reg_signaling"/>
</dbReference>
<dbReference type="SMART" id="SM00052">
    <property type="entry name" value="EAL"/>
    <property type="match status" value="1"/>
</dbReference>
<dbReference type="Gene3D" id="3.20.20.450">
    <property type="entry name" value="EAL domain"/>
    <property type="match status" value="1"/>
</dbReference>
<name>A0A0D0L0B3_AGRTU</name>
<evidence type="ECO:0000313" key="5">
    <source>
        <dbReference type="Proteomes" id="UP000035017"/>
    </source>
</evidence>
<dbReference type="PANTHER" id="PTHR44757">
    <property type="entry name" value="DIGUANYLATE CYCLASE DGCP"/>
    <property type="match status" value="1"/>
</dbReference>
<dbReference type="SMART" id="SM00267">
    <property type="entry name" value="GGDEF"/>
    <property type="match status" value="1"/>
</dbReference>